<accession>A0AA85JGJ5</accession>
<protein>
    <submittedName>
        <fullName evidence="2">Uncharacterized protein</fullName>
    </submittedName>
</protein>
<evidence type="ECO:0000313" key="1">
    <source>
        <dbReference type="Proteomes" id="UP000050795"/>
    </source>
</evidence>
<sequence length="155" mass="16885">MISNETISFFVITTLLSHTSVYCLCYSFPLFSWFALCATRRECGDLKCCTSVESSISKTERLVVVVAVGNGSWLPSSPPSSLCSLGVVSSLPACFFSQLVASFRQPANLRLCFTLDTYHPHAKFTSSGVSLSVVQRIPVSSLPTRSLVHNPVHCN</sequence>
<proteinExistence type="predicted"/>
<evidence type="ECO:0000313" key="2">
    <source>
        <dbReference type="WBParaSite" id="TREG1_18250.1"/>
    </source>
</evidence>
<reference evidence="2" key="2">
    <citation type="submission" date="2023-11" db="UniProtKB">
        <authorList>
            <consortium name="WormBaseParasite"/>
        </authorList>
    </citation>
    <scope>IDENTIFICATION</scope>
</reference>
<reference evidence="1" key="1">
    <citation type="submission" date="2022-06" db="EMBL/GenBank/DDBJ databases">
        <authorList>
            <person name="Berger JAMES D."/>
            <person name="Berger JAMES D."/>
        </authorList>
    </citation>
    <scope>NUCLEOTIDE SEQUENCE [LARGE SCALE GENOMIC DNA]</scope>
</reference>
<keyword evidence="1" id="KW-1185">Reference proteome</keyword>
<organism evidence="1 2">
    <name type="scientific">Trichobilharzia regenti</name>
    <name type="common">Nasal bird schistosome</name>
    <dbReference type="NCBI Taxonomy" id="157069"/>
    <lineage>
        <taxon>Eukaryota</taxon>
        <taxon>Metazoa</taxon>
        <taxon>Spiralia</taxon>
        <taxon>Lophotrochozoa</taxon>
        <taxon>Platyhelminthes</taxon>
        <taxon>Trematoda</taxon>
        <taxon>Digenea</taxon>
        <taxon>Strigeidida</taxon>
        <taxon>Schistosomatoidea</taxon>
        <taxon>Schistosomatidae</taxon>
        <taxon>Trichobilharzia</taxon>
    </lineage>
</organism>
<name>A0AA85JGJ5_TRIRE</name>
<dbReference type="AlphaFoldDB" id="A0AA85JGJ5"/>
<dbReference type="Proteomes" id="UP000050795">
    <property type="component" value="Unassembled WGS sequence"/>
</dbReference>
<dbReference type="WBParaSite" id="TREG1_18250.1">
    <property type="protein sequence ID" value="TREG1_18250.1"/>
    <property type="gene ID" value="TREG1_18250"/>
</dbReference>